<dbReference type="GO" id="GO:0047499">
    <property type="term" value="F:calcium-independent phospholipase A2 activity"/>
    <property type="evidence" value="ECO:0007669"/>
    <property type="project" value="TreeGrafter"/>
</dbReference>
<gene>
    <name evidence="4" type="ORF">CFO_g5522</name>
</gene>
<accession>A0A0F8AZ64</accession>
<dbReference type="SUPFAM" id="SSF52540">
    <property type="entry name" value="P-loop containing nucleoside triphosphate hydrolases"/>
    <property type="match status" value="1"/>
</dbReference>
<dbReference type="GO" id="GO:0016020">
    <property type="term" value="C:membrane"/>
    <property type="evidence" value="ECO:0007669"/>
    <property type="project" value="TreeGrafter"/>
</dbReference>
<evidence type="ECO:0000313" key="4">
    <source>
        <dbReference type="EMBL" id="KKF92125.1"/>
    </source>
</evidence>
<feature type="domain" description="NB-ARC" evidence="3">
    <location>
        <begin position="307"/>
        <end position="417"/>
    </location>
</feature>
<proteinExistence type="predicted"/>
<keyword evidence="5" id="KW-1185">Reference proteome</keyword>
<dbReference type="PANTHER" id="PTHR24185:SF1">
    <property type="entry name" value="CALCIUM-INDEPENDENT PHOSPHOLIPASE A2-GAMMA"/>
    <property type="match status" value="1"/>
</dbReference>
<sequence>MSSSTQPHENAQPFKILSLDDGDVGGLSSLLILENIMENIRDAEGLADTPKPCDRFNLIGGTGTGGIIAIMLGRLATTKVDVTARPTLFRTYQATASLTKCKIWEVGRATSAMTGLFAPIDLGRDKERFMNSSFGYSNPCKMLIEEAEKLLSDQPEQEILTLSIGTGLSGVVEMGDDEISLANALKKIAANSRGTADELERTYHGKKERYHRFDTANTQGAILASNQLKPSDVAAHSQNYIKEKQHDIQSFAQILINGFPLVSEKQEVVQELQPPQQPQTPKKSDSDDPVAVYHIPFHENLKFVGRQDVLSELDNRLFTHTGFQQVALVGLGGMGKTQVALKFAYTVKEKYTDCSVFWVTAASIDGFRNSCKELTARLGIETSDGDDPRILVKDYLDANECGKWLLIFDNVDDDSLFNAAAKDSRIALI</sequence>
<evidence type="ECO:0000259" key="3">
    <source>
        <dbReference type="Pfam" id="PF00931"/>
    </source>
</evidence>
<dbReference type="AlphaFoldDB" id="A0A0F8AZ64"/>
<keyword evidence="2" id="KW-0443">Lipid metabolism</keyword>
<dbReference type="PANTHER" id="PTHR24185">
    <property type="entry name" value="CALCIUM-INDEPENDENT PHOSPHOLIPASE A2-GAMMA"/>
    <property type="match status" value="1"/>
</dbReference>
<name>A0A0F8AZ64_CERFI</name>
<dbReference type="InterPro" id="IPR016035">
    <property type="entry name" value="Acyl_Trfase/lysoPLipase"/>
</dbReference>
<dbReference type="EMBL" id="LBBL01000625">
    <property type="protein sequence ID" value="KKF92125.1"/>
    <property type="molecule type" value="Genomic_DNA"/>
</dbReference>
<dbReference type="GO" id="GO:0016042">
    <property type="term" value="P:lipid catabolic process"/>
    <property type="evidence" value="ECO:0007669"/>
    <property type="project" value="UniProtKB-KW"/>
</dbReference>
<evidence type="ECO:0000313" key="5">
    <source>
        <dbReference type="Proteomes" id="UP000034841"/>
    </source>
</evidence>
<keyword evidence="2" id="KW-0442">Lipid degradation</keyword>
<dbReference type="Gene3D" id="3.40.50.300">
    <property type="entry name" value="P-loop containing nucleotide triphosphate hydrolases"/>
    <property type="match status" value="1"/>
</dbReference>
<comment type="caution">
    <text evidence="4">The sequence shown here is derived from an EMBL/GenBank/DDBJ whole genome shotgun (WGS) entry which is preliminary data.</text>
</comment>
<dbReference type="GO" id="GO:0019369">
    <property type="term" value="P:arachidonate metabolic process"/>
    <property type="evidence" value="ECO:0007669"/>
    <property type="project" value="TreeGrafter"/>
</dbReference>
<keyword evidence="1" id="KW-0378">Hydrolase</keyword>
<dbReference type="SUPFAM" id="SSF52151">
    <property type="entry name" value="FabD/lysophospholipase-like"/>
    <property type="match status" value="1"/>
</dbReference>
<dbReference type="OrthoDB" id="5243393at2759"/>
<dbReference type="Proteomes" id="UP000034841">
    <property type="component" value="Unassembled WGS sequence"/>
</dbReference>
<reference evidence="4 5" key="1">
    <citation type="submission" date="2015-04" db="EMBL/GenBank/DDBJ databases">
        <title>Genome sequence of Ceratocystis platani, a major pathogen of plane trees.</title>
        <authorList>
            <person name="Belbahri L."/>
        </authorList>
    </citation>
    <scope>NUCLEOTIDE SEQUENCE [LARGE SCALE GENOMIC DNA]</scope>
    <source>
        <strain evidence="4 5">CFO</strain>
    </source>
</reference>
<dbReference type="Gene3D" id="3.40.1090.10">
    <property type="entry name" value="Cytosolic phospholipase A2 catalytic domain"/>
    <property type="match status" value="2"/>
</dbReference>
<evidence type="ECO:0000256" key="1">
    <source>
        <dbReference type="ARBA" id="ARBA00022801"/>
    </source>
</evidence>
<protein>
    <submittedName>
        <fullName evidence="4">Patatin</fullName>
    </submittedName>
</protein>
<dbReference type="InterPro" id="IPR002182">
    <property type="entry name" value="NB-ARC"/>
</dbReference>
<evidence type="ECO:0000256" key="2">
    <source>
        <dbReference type="ARBA" id="ARBA00022963"/>
    </source>
</evidence>
<dbReference type="Pfam" id="PF00931">
    <property type="entry name" value="NB-ARC"/>
    <property type="match status" value="1"/>
</dbReference>
<organism evidence="4 5">
    <name type="scientific">Ceratocystis fimbriata f. sp. platani</name>
    <dbReference type="NCBI Taxonomy" id="88771"/>
    <lineage>
        <taxon>Eukaryota</taxon>
        <taxon>Fungi</taxon>
        <taxon>Dikarya</taxon>
        <taxon>Ascomycota</taxon>
        <taxon>Pezizomycotina</taxon>
        <taxon>Sordariomycetes</taxon>
        <taxon>Hypocreomycetidae</taxon>
        <taxon>Microascales</taxon>
        <taxon>Ceratocystidaceae</taxon>
        <taxon>Ceratocystis</taxon>
    </lineage>
</organism>
<dbReference type="InterPro" id="IPR027417">
    <property type="entry name" value="P-loop_NTPase"/>
</dbReference>